<dbReference type="InterPro" id="IPR011040">
    <property type="entry name" value="Sialidase"/>
</dbReference>
<sequence length="389" mass="42284">MSALHEVEPGRTEARLAAPTAQSHAANLAVLPDGDLGCVWFGGTQEGVHDIRIWFSRLSADTWSEPVALSDDPERSEQNPVLFAAPDDSLWLFWTAQHAGHQNTAEVRTRRSTDSGRTWSEPRVLLPATETGGVFVRQPVQVTPDGTWLLPSFSCRTPETGTWSGGEDTSAVYASTDDGWTWTRHDVDDSRGAVHMNVLPAAEGYVALYRSRFADNIKHSASADGLHWSAPVPTALPNNNSSVQATRLADGRLALVYNASSAADASHRRAGLYDEVDDHGALGGTERAPVAVGETAADDRQAFWGAPRTPIALATSADDGRTWQRHPDLAQGEGNALTNNSRDGLNTELSYPSITQDAQGYVHVAYTHHRSSIRHTRIAPDWPGWQETR</sequence>
<proteinExistence type="predicted"/>
<dbReference type="EMBL" id="CP014859">
    <property type="protein sequence ID" value="AOS61031.1"/>
    <property type="molecule type" value="Genomic_DNA"/>
</dbReference>
<evidence type="ECO:0000313" key="3">
    <source>
        <dbReference type="EMBL" id="AOS61031.1"/>
    </source>
</evidence>
<dbReference type="CDD" id="cd15482">
    <property type="entry name" value="Sialidase_non-viral"/>
    <property type="match status" value="1"/>
</dbReference>
<gene>
    <name evidence="3" type="ORF">TL08_00935</name>
</gene>
<feature type="compositionally biased region" description="Basic and acidic residues" evidence="1">
    <location>
        <begin position="319"/>
        <end position="328"/>
    </location>
</feature>
<keyword evidence="4" id="KW-1185">Reference proteome</keyword>
<name>A0AAC9HKW5_9PSEU</name>
<organism evidence="3 4">
    <name type="scientific">Actinoalloteichus hymeniacidonis</name>
    <dbReference type="NCBI Taxonomy" id="340345"/>
    <lineage>
        <taxon>Bacteria</taxon>
        <taxon>Bacillati</taxon>
        <taxon>Actinomycetota</taxon>
        <taxon>Actinomycetes</taxon>
        <taxon>Pseudonocardiales</taxon>
        <taxon>Pseudonocardiaceae</taxon>
        <taxon>Actinoalloteichus</taxon>
    </lineage>
</organism>
<evidence type="ECO:0000259" key="2">
    <source>
        <dbReference type="Pfam" id="PF13088"/>
    </source>
</evidence>
<dbReference type="InterPro" id="IPR036278">
    <property type="entry name" value="Sialidase_sf"/>
</dbReference>
<dbReference type="RefSeq" id="WP_069845848.1">
    <property type="nucleotide sequence ID" value="NZ_CP014859.1"/>
</dbReference>
<dbReference type="Pfam" id="PF13088">
    <property type="entry name" value="BNR_2"/>
    <property type="match status" value="1"/>
</dbReference>
<evidence type="ECO:0000256" key="1">
    <source>
        <dbReference type="SAM" id="MobiDB-lite"/>
    </source>
</evidence>
<dbReference type="KEGG" id="ahm:TL08_00935"/>
<dbReference type="SUPFAM" id="SSF50939">
    <property type="entry name" value="Sialidases"/>
    <property type="match status" value="1"/>
</dbReference>
<dbReference type="PANTHER" id="PTHR43752:SF2">
    <property type="entry name" value="BNR_ASP-BOX REPEAT FAMILY PROTEIN"/>
    <property type="match status" value="1"/>
</dbReference>
<reference evidence="4" key="1">
    <citation type="submission" date="2016-03" db="EMBL/GenBank/DDBJ databases">
        <title>Complete genome sequence of the type strain Actinoalloteichus hymeniacidonis DSM 45092.</title>
        <authorList>
            <person name="Schaffert L."/>
            <person name="Albersmeier A."/>
            <person name="Winkler A."/>
            <person name="Kalinowski J."/>
            <person name="Zotchev S."/>
            <person name="Ruckert C."/>
        </authorList>
    </citation>
    <scope>NUCLEOTIDE SEQUENCE [LARGE SCALE GENOMIC DNA]</scope>
    <source>
        <strain evidence="4">HPA177(T) (DSM 45092(T))</strain>
    </source>
</reference>
<accession>A0AAC9HKW5</accession>
<feature type="region of interest" description="Disordered" evidence="1">
    <location>
        <begin position="319"/>
        <end position="344"/>
    </location>
</feature>
<dbReference type="Gene3D" id="2.120.10.10">
    <property type="match status" value="1"/>
</dbReference>
<feature type="domain" description="Sialidase" evidence="2">
    <location>
        <begin position="34"/>
        <end position="364"/>
    </location>
</feature>
<dbReference type="AlphaFoldDB" id="A0AAC9HKW5"/>
<dbReference type="Proteomes" id="UP000095210">
    <property type="component" value="Chromosome"/>
</dbReference>
<evidence type="ECO:0000313" key="4">
    <source>
        <dbReference type="Proteomes" id="UP000095210"/>
    </source>
</evidence>
<protein>
    <submittedName>
        <fullName evidence="3">Neuraminidase (Sialidase)</fullName>
    </submittedName>
</protein>
<dbReference type="PANTHER" id="PTHR43752">
    <property type="entry name" value="BNR/ASP-BOX REPEAT FAMILY PROTEIN"/>
    <property type="match status" value="1"/>
</dbReference>